<dbReference type="NCBIfam" id="TIGR00268">
    <property type="entry name" value="ATP-dependent sacrificial sulfur transferase LarE"/>
    <property type="match status" value="1"/>
</dbReference>
<dbReference type="EMBL" id="CP001684">
    <property type="protein sequence ID" value="ACV21549.1"/>
    <property type="molecule type" value="Genomic_DNA"/>
</dbReference>
<accession>C7N328</accession>
<evidence type="ECO:0000256" key="1">
    <source>
        <dbReference type="PIRSR" id="PIRSR006661-1"/>
    </source>
</evidence>
<dbReference type="SUPFAM" id="SSF52402">
    <property type="entry name" value="Adenine nucleotide alpha hydrolases-like"/>
    <property type="match status" value="1"/>
</dbReference>
<dbReference type="Gene3D" id="3.40.50.620">
    <property type="entry name" value="HUPs"/>
    <property type="match status" value="1"/>
</dbReference>
<dbReference type="GO" id="GO:0016783">
    <property type="term" value="F:sulfurtransferase activity"/>
    <property type="evidence" value="ECO:0007669"/>
    <property type="project" value="InterPro"/>
</dbReference>
<reference evidence="2 3" key="1">
    <citation type="journal article" date="2009" name="Stand. Genomic Sci.">
        <title>Complete genome sequence of Slackia heliotrinireducens type strain (RHS 1).</title>
        <authorList>
            <person name="Pukall R."/>
            <person name="Lapidus A."/>
            <person name="Nolan M."/>
            <person name="Copeland A."/>
            <person name="Glavina Del Rio T."/>
            <person name="Lucas S."/>
            <person name="Chen F."/>
            <person name="Tice H."/>
            <person name="Cheng J.F."/>
            <person name="Chertkov O."/>
            <person name="Bruce D."/>
            <person name="Goodwin L."/>
            <person name="Kuske C."/>
            <person name="Brettin T."/>
            <person name="Detter J.C."/>
            <person name="Han C."/>
            <person name="Pitluck S."/>
            <person name="Pati A."/>
            <person name="Mavrommatis K."/>
            <person name="Ivanova N."/>
            <person name="Ovchinnikova G."/>
            <person name="Chen A."/>
            <person name="Palaniappan K."/>
            <person name="Schneider S."/>
            <person name="Rohde M."/>
            <person name="Chain P."/>
            <person name="D'haeseleer P."/>
            <person name="Goker M."/>
            <person name="Bristow J."/>
            <person name="Eisen J.A."/>
            <person name="Markowitz V."/>
            <person name="Kyrpides N.C."/>
            <person name="Klenk H.P."/>
            <person name="Hugenholtz P."/>
        </authorList>
    </citation>
    <scope>NUCLEOTIDE SEQUENCE [LARGE SCALE GENOMIC DNA]</scope>
    <source>
        <strain evidence="3">ATCC 29202 / DSM 20476 / NCTC 11029 / RHS 1</strain>
    </source>
</reference>
<dbReference type="STRING" id="471855.Shel_04890"/>
<evidence type="ECO:0000313" key="2">
    <source>
        <dbReference type="EMBL" id="ACV21549.1"/>
    </source>
</evidence>
<dbReference type="AlphaFoldDB" id="C7N328"/>
<name>C7N328_SLAHD</name>
<gene>
    <name evidence="2" type="ordered locus">Shel_04890</name>
</gene>
<evidence type="ECO:0008006" key="4">
    <source>
        <dbReference type="Google" id="ProtNLM"/>
    </source>
</evidence>
<dbReference type="PANTHER" id="PTHR43169:SF2">
    <property type="entry name" value="NAD_GMP SYNTHASE DOMAIN-CONTAINING PROTEIN"/>
    <property type="match status" value="1"/>
</dbReference>
<protein>
    <recommendedName>
        <fullName evidence="4">TIGR00268 family protein</fullName>
    </recommendedName>
</protein>
<dbReference type="HOGENOM" id="CLU_061181_2_0_11"/>
<dbReference type="KEGG" id="shi:Shel_04890"/>
<evidence type="ECO:0000313" key="3">
    <source>
        <dbReference type="Proteomes" id="UP000002026"/>
    </source>
</evidence>
<dbReference type="eggNOG" id="COG1606">
    <property type="taxonomic scope" value="Bacteria"/>
</dbReference>
<feature type="active site" description="Nucleophile and sulfur donor" evidence="1">
    <location>
        <position position="178"/>
    </location>
</feature>
<dbReference type="PIRSF" id="PIRSF006661">
    <property type="entry name" value="PP-lp_UCP006661"/>
    <property type="match status" value="1"/>
</dbReference>
<dbReference type="InterPro" id="IPR052188">
    <property type="entry name" value="Ni-pincer_cofactor_biosynth"/>
</dbReference>
<organism evidence="2 3">
    <name type="scientific">Slackia heliotrinireducens (strain ATCC 29202 / DSM 20476 / NCTC 11029 / RHS 1)</name>
    <name type="common">Peptococcus heliotrinreducens</name>
    <dbReference type="NCBI Taxonomy" id="471855"/>
    <lineage>
        <taxon>Bacteria</taxon>
        <taxon>Bacillati</taxon>
        <taxon>Actinomycetota</taxon>
        <taxon>Coriobacteriia</taxon>
        <taxon>Eggerthellales</taxon>
        <taxon>Eggerthellaceae</taxon>
        <taxon>Slackia</taxon>
    </lineage>
</organism>
<dbReference type="InterPro" id="IPR014729">
    <property type="entry name" value="Rossmann-like_a/b/a_fold"/>
</dbReference>
<dbReference type="InterPro" id="IPR005232">
    <property type="entry name" value="LarE"/>
</dbReference>
<dbReference type="CDD" id="cd01990">
    <property type="entry name" value="LarE-like"/>
    <property type="match status" value="1"/>
</dbReference>
<dbReference type="Proteomes" id="UP000002026">
    <property type="component" value="Chromosome"/>
</dbReference>
<keyword evidence="3" id="KW-1185">Reference proteome</keyword>
<dbReference type="PANTHER" id="PTHR43169">
    <property type="entry name" value="EXSB FAMILY PROTEIN"/>
    <property type="match status" value="1"/>
</dbReference>
<dbReference type="RefSeq" id="WP_012797654.1">
    <property type="nucleotide sequence ID" value="NC_013165.1"/>
</dbReference>
<sequence>MASKELQAKYEILKTELRRMGSVAVAFSGGVDSTLLTKVAHDVLGDAAVAVTAHPCVMPDRELDEAKAFCAGEGIRQVVVETDVFAIEGFAQNPPDRCYLCKKALFNQIMDAAAAAGAVHVVEGSNMDDLGDYRPGMRALEEMGVESPLRTAELTKAEIRELSRELGLPTWSKPSFACLASRFVYGEEITREKLDRVGAAEQFVMDQGFAQVRVRMHGDMARIEVPEQDVARIAAEPLRARIAERLRGLGFSYVTLDLAGYRTGSMNETLRP</sequence>
<proteinExistence type="predicted"/>